<feature type="transmembrane region" description="Helical" evidence="6">
    <location>
        <begin position="21"/>
        <end position="42"/>
    </location>
</feature>
<keyword evidence="3 6" id="KW-0812">Transmembrane</keyword>
<accession>A0ABP3G0T4</accession>
<keyword evidence="4 6" id="KW-1133">Transmembrane helix</keyword>
<feature type="transmembrane region" description="Helical" evidence="6">
    <location>
        <begin position="369"/>
        <end position="388"/>
    </location>
</feature>
<gene>
    <name evidence="8" type="ORF">GCM10008967_18740</name>
</gene>
<dbReference type="Proteomes" id="UP001500782">
    <property type="component" value="Unassembled WGS sequence"/>
</dbReference>
<sequence>MNKFWIVFWQTYSSKIKAKSFLIVTLIAVGAILLMTNINNIMDSIGSDSDSASKIAVVDETNEVFESLQTQLTMMEEDISLVKVESDEDLKAQTLEGEYEAYVTITLDENQLPQGTYYAPTIVEAMTAGMIEGALQQIKGQMAATQLNLSAMELASLNSPVQFEKVALEENAKSEEELNSARGIVYVLLFVIYFSVILYSSMIGSEVATEKSSRVMELLISSVSPVQQMFAKILGVALLSITQLGIILGVGYYSVKQNLQSLDSGFFEFFGFSNMPTSTIVYAIVFCLLGYFLYATLSAFLGSIVSRIEDLQQTLMPVQFLVMIGFFIAMYGLGNPDTPIVTVASYIPFFTPILMFMRVSMLEISVVEIMASMAIMIATIGILAWFGAKVYRGGVLMYGAKNSLKEIRKALQISRNN</sequence>
<proteinExistence type="predicted"/>
<evidence type="ECO:0000256" key="5">
    <source>
        <dbReference type="ARBA" id="ARBA00023136"/>
    </source>
</evidence>
<dbReference type="PANTHER" id="PTHR30294:SF29">
    <property type="entry name" value="MULTIDRUG ABC TRANSPORTER PERMEASE YBHS-RELATED"/>
    <property type="match status" value="1"/>
</dbReference>
<keyword evidence="9" id="KW-1185">Reference proteome</keyword>
<evidence type="ECO:0000256" key="1">
    <source>
        <dbReference type="ARBA" id="ARBA00004651"/>
    </source>
</evidence>
<keyword evidence="2" id="KW-1003">Cell membrane</keyword>
<reference evidence="9" key="1">
    <citation type="journal article" date="2019" name="Int. J. Syst. Evol. Microbiol.">
        <title>The Global Catalogue of Microorganisms (GCM) 10K type strain sequencing project: providing services to taxonomists for standard genome sequencing and annotation.</title>
        <authorList>
            <consortium name="The Broad Institute Genomics Platform"/>
            <consortium name="The Broad Institute Genome Sequencing Center for Infectious Disease"/>
            <person name="Wu L."/>
            <person name="Ma J."/>
        </authorList>
    </citation>
    <scope>NUCLEOTIDE SEQUENCE [LARGE SCALE GENOMIC DNA]</scope>
    <source>
        <strain evidence="9">JCM 9731</strain>
    </source>
</reference>
<dbReference type="RefSeq" id="WP_343798474.1">
    <property type="nucleotide sequence ID" value="NZ_BAAADJ010000019.1"/>
</dbReference>
<dbReference type="InterPro" id="IPR013525">
    <property type="entry name" value="ABC2_TM"/>
</dbReference>
<feature type="transmembrane region" description="Helical" evidence="6">
    <location>
        <begin position="339"/>
        <end position="357"/>
    </location>
</feature>
<evidence type="ECO:0000256" key="4">
    <source>
        <dbReference type="ARBA" id="ARBA00022989"/>
    </source>
</evidence>
<dbReference type="Pfam" id="PF12698">
    <property type="entry name" value="ABC2_membrane_3"/>
    <property type="match status" value="1"/>
</dbReference>
<dbReference type="PANTHER" id="PTHR30294">
    <property type="entry name" value="MEMBRANE COMPONENT OF ABC TRANSPORTER YHHJ-RELATED"/>
    <property type="match status" value="1"/>
</dbReference>
<feature type="transmembrane region" description="Helical" evidence="6">
    <location>
        <begin position="314"/>
        <end position="333"/>
    </location>
</feature>
<feature type="transmembrane region" description="Helical" evidence="6">
    <location>
        <begin position="184"/>
        <end position="208"/>
    </location>
</feature>
<dbReference type="EMBL" id="BAAADJ010000019">
    <property type="protein sequence ID" value="GAA0328490.1"/>
    <property type="molecule type" value="Genomic_DNA"/>
</dbReference>
<evidence type="ECO:0000259" key="7">
    <source>
        <dbReference type="Pfam" id="PF12698"/>
    </source>
</evidence>
<evidence type="ECO:0000313" key="8">
    <source>
        <dbReference type="EMBL" id="GAA0328490.1"/>
    </source>
</evidence>
<evidence type="ECO:0000313" key="9">
    <source>
        <dbReference type="Proteomes" id="UP001500782"/>
    </source>
</evidence>
<comment type="caution">
    <text evidence="8">The sequence shown here is derived from an EMBL/GenBank/DDBJ whole genome shotgun (WGS) entry which is preliminary data.</text>
</comment>
<keyword evidence="5 6" id="KW-0472">Membrane</keyword>
<feature type="transmembrane region" description="Helical" evidence="6">
    <location>
        <begin position="229"/>
        <end position="253"/>
    </location>
</feature>
<dbReference type="InterPro" id="IPR051449">
    <property type="entry name" value="ABC-2_transporter_component"/>
</dbReference>
<evidence type="ECO:0000256" key="2">
    <source>
        <dbReference type="ARBA" id="ARBA00022475"/>
    </source>
</evidence>
<protein>
    <submittedName>
        <fullName evidence="8">ABC transporter permease</fullName>
    </submittedName>
</protein>
<name>A0ABP3G0T4_9BACI</name>
<feature type="transmembrane region" description="Helical" evidence="6">
    <location>
        <begin position="280"/>
        <end position="302"/>
    </location>
</feature>
<feature type="domain" description="ABC-2 type transporter transmembrane" evidence="7">
    <location>
        <begin position="19"/>
        <end position="388"/>
    </location>
</feature>
<comment type="subcellular location">
    <subcellularLocation>
        <location evidence="1">Cell membrane</location>
        <topology evidence="1">Multi-pass membrane protein</topology>
    </subcellularLocation>
</comment>
<evidence type="ECO:0000256" key="3">
    <source>
        <dbReference type="ARBA" id="ARBA00022692"/>
    </source>
</evidence>
<evidence type="ECO:0000256" key="6">
    <source>
        <dbReference type="SAM" id="Phobius"/>
    </source>
</evidence>
<organism evidence="8 9">
    <name type="scientific">Bacillus carboniphilus</name>
    <dbReference type="NCBI Taxonomy" id="86663"/>
    <lineage>
        <taxon>Bacteria</taxon>
        <taxon>Bacillati</taxon>
        <taxon>Bacillota</taxon>
        <taxon>Bacilli</taxon>
        <taxon>Bacillales</taxon>
        <taxon>Bacillaceae</taxon>
        <taxon>Bacillus</taxon>
    </lineage>
</organism>